<feature type="transmembrane region" description="Helical" evidence="6">
    <location>
        <begin position="199"/>
        <end position="221"/>
    </location>
</feature>
<evidence type="ECO:0000313" key="7">
    <source>
        <dbReference type="EMBL" id="AHI23032.1"/>
    </source>
</evidence>
<evidence type="ECO:0000256" key="1">
    <source>
        <dbReference type="ARBA" id="ARBA00004141"/>
    </source>
</evidence>
<dbReference type="InterPro" id="IPR044644">
    <property type="entry name" value="DinF-like"/>
</dbReference>
<feature type="transmembrane region" description="Helical" evidence="6">
    <location>
        <begin position="170"/>
        <end position="193"/>
    </location>
</feature>
<dbReference type="GO" id="GO:0005886">
    <property type="term" value="C:plasma membrane"/>
    <property type="evidence" value="ECO:0007669"/>
    <property type="project" value="TreeGrafter"/>
</dbReference>
<protein>
    <submittedName>
        <fullName evidence="7">DNA-damage inducible protein</fullName>
    </submittedName>
</protein>
<feature type="transmembrane region" description="Helical" evidence="6">
    <location>
        <begin position="315"/>
        <end position="334"/>
    </location>
</feature>
<evidence type="ECO:0000313" key="8">
    <source>
        <dbReference type="Proteomes" id="UP000019222"/>
    </source>
</evidence>
<feature type="transmembrane region" description="Helical" evidence="6">
    <location>
        <begin position="99"/>
        <end position="121"/>
    </location>
</feature>
<dbReference type="AlphaFoldDB" id="W5Y1G0"/>
<comment type="subcellular location">
    <subcellularLocation>
        <location evidence="1">Membrane</location>
        <topology evidence="1">Multi-pass membrane protein</topology>
    </subcellularLocation>
</comment>
<dbReference type="PATRIC" id="fig|1224164.3.peg.1660"/>
<dbReference type="GO" id="GO:0042910">
    <property type="term" value="F:xenobiotic transmembrane transporter activity"/>
    <property type="evidence" value="ECO:0007669"/>
    <property type="project" value="InterPro"/>
</dbReference>
<feature type="transmembrane region" description="Helical" evidence="6">
    <location>
        <begin position="21"/>
        <end position="42"/>
    </location>
</feature>
<dbReference type="eggNOG" id="COG0534">
    <property type="taxonomic scope" value="Bacteria"/>
</dbReference>
<keyword evidence="4 6" id="KW-1133">Transmembrane helix</keyword>
<organism evidence="7 8">
    <name type="scientific">Corynebacterium vitaeruminis DSM 20294</name>
    <dbReference type="NCBI Taxonomy" id="1224164"/>
    <lineage>
        <taxon>Bacteria</taxon>
        <taxon>Bacillati</taxon>
        <taxon>Actinomycetota</taxon>
        <taxon>Actinomycetes</taxon>
        <taxon>Mycobacteriales</taxon>
        <taxon>Corynebacteriaceae</taxon>
        <taxon>Corynebacterium</taxon>
    </lineage>
</organism>
<evidence type="ECO:0000256" key="5">
    <source>
        <dbReference type="ARBA" id="ARBA00023136"/>
    </source>
</evidence>
<keyword evidence="8" id="KW-1185">Reference proteome</keyword>
<dbReference type="InterPro" id="IPR002528">
    <property type="entry name" value="MATE_fam"/>
</dbReference>
<evidence type="ECO:0000256" key="3">
    <source>
        <dbReference type="ARBA" id="ARBA00022692"/>
    </source>
</evidence>
<dbReference type="KEGG" id="cvt:B843_08235"/>
<name>W5Y1G0_9CORY</name>
<reference evidence="7 8" key="1">
    <citation type="submission" date="2013-02" db="EMBL/GenBank/DDBJ databases">
        <title>The complete genome sequence of Corynebacterium vitaeruminis DSM 20294.</title>
        <authorList>
            <person name="Ruckert C."/>
            <person name="Albersmeier A."/>
            <person name="Kalinowski J."/>
        </authorList>
    </citation>
    <scope>NUCLEOTIDE SEQUENCE [LARGE SCALE GENOMIC DNA]</scope>
    <source>
        <strain evidence="8">ATCC 10234</strain>
    </source>
</reference>
<dbReference type="PANTHER" id="PTHR42893:SF46">
    <property type="entry name" value="PROTEIN DETOXIFICATION 44, CHLOROPLASTIC"/>
    <property type="match status" value="1"/>
</dbReference>
<accession>W5Y1G0</accession>
<feature type="transmembrane region" description="Helical" evidence="6">
    <location>
        <begin position="277"/>
        <end position="303"/>
    </location>
</feature>
<proteinExistence type="inferred from homology"/>
<dbReference type="STRING" id="1224164.B843_08235"/>
<dbReference type="PANTHER" id="PTHR42893">
    <property type="entry name" value="PROTEIN DETOXIFICATION 44, CHLOROPLASTIC-RELATED"/>
    <property type="match status" value="1"/>
</dbReference>
<dbReference type="Pfam" id="PF01554">
    <property type="entry name" value="MatE"/>
    <property type="match status" value="2"/>
</dbReference>
<dbReference type="HOGENOM" id="CLU_012893_16_3_11"/>
<evidence type="ECO:0000256" key="2">
    <source>
        <dbReference type="ARBA" id="ARBA00010199"/>
    </source>
</evidence>
<feature type="transmembrane region" description="Helical" evidence="6">
    <location>
        <begin position="414"/>
        <end position="432"/>
    </location>
</feature>
<evidence type="ECO:0000256" key="4">
    <source>
        <dbReference type="ARBA" id="ARBA00022989"/>
    </source>
</evidence>
<dbReference type="NCBIfam" id="TIGR00797">
    <property type="entry name" value="matE"/>
    <property type="match status" value="1"/>
</dbReference>
<feature type="transmembrane region" description="Helical" evidence="6">
    <location>
        <begin position="354"/>
        <end position="375"/>
    </location>
</feature>
<feature type="transmembrane region" description="Helical" evidence="6">
    <location>
        <begin position="387"/>
        <end position="408"/>
    </location>
</feature>
<dbReference type="CDD" id="cd13136">
    <property type="entry name" value="MATE_DinF_like"/>
    <property type="match status" value="1"/>
</dbReference>
<dbReference type="GO" id="GO:0015297">
    <property type="term" value="F:antiporter activity"/>
    <property type="evidence" value="ECO:0007669"/>
    <property type="project" value="InterPro"/>
</dbReference>
<comment type="similarity">
    <text evidence="2">Belongs to the multi antimicrobial extrusion (MATE) (TC 2.A.66.1) family.</text>
</comment>
<evidence type="ECO:0000256" key="6">
    <source>
        <dbReference type="SAM" id="Phobius"/>
    </source>
</evidence>
<feature type="transmembrane region" description="Helical" evidence="6">
    <location>
        <begin position="141"/>
        <end position="158"/>
    </location>
</feature>
<dbReference type="Proteomes" id="UP000019222">
    <property type="component" value="Chromosome"/>
</dbReference>
<keyword evidence="5 6" id="KW-0472">Membrane</keyword>
<feature type="transmembrane region" description="Helical" evidence="6">
    <location>
        <begin position="242"/>
        <end position="265"/>
    </location>
</feature>
<dbReference type="EMBL" id="CP004353">
    <property type="protein sequence ID" value="AHI23032.1"/>
    <property type="molecule type" value="Genomic_DNA"/>
</dbReference>
<feature type="transmembrane region" description="Helical" evidence="6">
    <location>
        <begin position="54"/>
        <end position="78"/>
    </location>
</feature>
<sequence length="441" mass="46417">MRTQDTDEDSRPASDKVSLAILLNLALPALGVLSATPLFLLLDTSVVGHTGALNLAALGAGTTVYSQVTTQLTFLSYGTTARSSRLFGAGRRSAAIAEGVQATWVALSVGIVLCAIVFFNARRFAWWLSSDPQVADAASHWLRITAFGIPLVLIEMAGNGWLRGIQNTRLPLVFTLAGVIPGAIAIPVFVAKWGLVGSAAANLMGTVITATLFAGCLAKFHEGPWKPSWSVIREQLKLGSNLILRSLSFQVSFVSAAAVASRFGAASLAGHQVMLQLWNFLTLVLDSLAIAAQTLTGAALGAGAVARARAVGLKVVAYSSGVAVVLALVFAAGYRLIPRAFTRDGEVLGAMAHPWWLLIALIVVGGVVFALDGVLLGAGDAAFLRNISMASALFGFLPFVWLSLVFGWGLTGVWVGLFVFVVLRLSGVVYRFQSMKWAATS</sequence>
<gene>
    <name evidence="7" type="ORF">B843_08235</name>
</gene>
<keyword evidence="3 6" id="KW-0812">Transmembrane</keyword>